<evidence type="ECO:0000256" key="1">
    <source>
        <dbReference type="ARBA" id="ARBA00022741"/>
    </source>
</evidence>
<evidence type="ECO:0000313" key="5">
    <source>
        <dbReference type="Proteomes" id="UP000708208"/>
    </source>
</evidence>
<dbReference type="GO" id="GO:0005634">
    <property type="term" value="C:nucleus"/>
    <property type="evidence" value="ECO:0007669"/>
    <property type="project" value="TreeGrafter"/>
</dbReference>
<accession>A0A8J2IYY2</accession>
<dbReference type="AlphaFoldDB" id="A0A8J2IYY2"/>
<dbReference type="GO" id="GO:0030687">
    <property type="term" value="C:preribosome, large subunit precursor"/>
    <property type="evidence" value="ECO:0007669"/>
    <property type="project" value="TreeGrafter"/>
</dbReference>
<dbReference type="GO" id="GO:0000027">
    <property type="term" value="P:ribosomal large subunit assembly"/>
    <property type="evidence" value="ECO:0007669"/>
    <property type="project" value="TreeGrafter"/>
</dbReference>
<proteinExistence type="predicted"/>
<dbReference type="GO" id="GO:0005524">
    <property type="term" value="F:ATP binding"/>
    <property type="evidence" value="ECO:0007669"/>
    <property type="project" value="UniProtKB-KW"/>
</dbReference>
<comment type="caution">
    <text evidence="4">The sequence shown here is derived from an EMBL/GenBank/DDBJ whole genome shotgun (WGS) entry which is preliminary data.</text>
</comment>
<sequence length="82" mass="9247">MKFNEPVLLVGETGCGKTTVVHILPELLKRRLFTVNCHMHSDGSDFLGGLTPVRTRYEDDDRLFEWVNGPLVEAMQQGGIFL</sequence>
<dbReference type="GO" id="GO:0016887">
    <property type="term" value="F:ATP hydrolysis activity"/>
    <property type="evidence" value="ECO:0007669"/>
    <property type="project" value="InterPro"/>
</dbReference>
<keyword evidence="5" id="KW-1185">Reference proteome</keyword>
<dbReference type="GO" id="GO:0000055">
    <property type="term" value="P:ribosomal large subunit export from nucleus"/>
    <property type="evidence" value="ECO:0007669"/>
    <property type="project" value="TreeGrafter"/>
</dbReference>
<evidence type="ECO:0000259" key="3">
    <source>
        <dbReference type="Pfam" id="PF07728"/>
    </source>
</evidence>
<gene>
    <name evidence="4" type="ORF">AFUS01_LOCUS571</name>
</gene>
<dbReference type="Proteomes" id="UP000708208">
    <property type="component" value="Unassembled WGS sequence"/>
</dbReference>
<keyword evidence="1" id="KW-0547">Nucleotide-binding</keyword>
<dbReference type="PANTHER" id="PTHR48103">
    <property type="entry name" value="MIDASIN-RELATED"/>
    <property type="match status" value="1"/>
</dbReference>
<organism evidence="4 5">
    <name type="scientific">Allacma fusca</name>
    <dbReference type="NCBI Taxonomy" id="39272"/>
    <lineage>
        <taxon>Eukaryota</taxon>
        <taxon>Metazoa</taxon>
        <taxon>Ecdysozoa</taxon>
        <taxon>Arthropoda</taxon>
        <taxon>Hexapoda</taxon>
        <taxon>Collembola</taxon>
        <taxon>Symphypleona</taxon>
        <taxon>Sminthuridae</taxon>
        <taxon>Allacma</taxon>
    </lineage>
</organism>
<feature type="non-terminal residue" evidence="4">
    <location>
        <position position="82"/>
    </location>
</feature>
<dbReference type="InterPro" id="IPR011704">
    <property type="entry name" value="ATPase_dyneun-rel_AAA"/>
</dbReference>
<dbReference type="EMBL" id="CAJVCH010002825">
    <property type="protein sequence ID" value="CAG7646106.1"/>
    <property type="molecule type" value="Genomic_DNA"/>
</dbReference>
<evidence type="ECO:0000256" key="2">
    <source>
        <dbReference type="ARBA" id="ARBA00022840"/>
    </source>
</evidence>
<feature type="domain" description="ATPase dynein-related AAA" evidence="3">
    <location>
        <begin position="6"/>
        <end position="81"/>
    </location>
</feature>
<dbReference type="Pfam" id="PF07728">
    <property type="entry name" value="AAA_5"/>
    <property type="match status" value="1"/>
</dbReference>
<evidence type="ECO:0000313" key="4">
    <source>
        <dbReference type="EMBL" id="CAG7646106.1"/>
    </source>
</evidence>
<keyword evidence="2" id="KW-0067">ATP-binding</keyword>
<protein>
    <recommendedName>
        <fullName evidence="3">ATPase dynein-related AAA domain-containing protein</fullName>
    </recommendedName>
</protein>
<name>A0A8J2IYY2_9HEXA</name>
<reference evidence="4" key="1">
    <citation type="submission" date="2021-06" db="EMBL/GenBank/DDBJ databases">
        <authorList>
            <person name="Hodson N. C."/>
            <person name="Mongue J. A."/>
            <person name="Jaron S. K."/>
        </authorList>
    </citation>
    <scope>NUCLEOTIDE SEQUENCE</scope>
</reference>
<dbReference type="OrthoDB" id="422220at2759"/>
<dbReference type="PANTHER" id="PTHR48103:SF2">
    <property type="entry name" value="MIDASIN"/>
    <property type="match status" value="1"/>
</dbReference>